<comment type="caution">
    <text evidence="2">The sequence shown here is derived from an EMBL/GenBank/DDBJ whole genome shotgun (WGS) entry which is preliminary data.</text>
</comment>
<dbReference type="EMBL" id="JAFGDB010000023">
    <property type="protein sequence ID" value="MBN2067085.1"/>
    <property type="molecule type" value="Genomic_DNA"/>
</dbReference>
<dbReference type="Proteomes" id="UP000809243">
    <property type="component" value="Unassembled WGS sequence"/>
</dbReference>
<proteinExistence type="predicted"/>
<sequence>MEVAIEYKAVAVFLALLLAAVFLSSYWHTMPMNSIPIIAFSLEKFDQKAFQGQETCFTAGATPKFLTIENIKPLYAQVNGKAVAADMLAVYKDKAEKEYCFSSEFLEEGNNTVFVFLESERLFYHVELVQGERPEAFYGLELLDLNSDFVKFSFRGENLYSYEPIEIRVNGSIDHRVYPGNGGQVFLEGIETRPGSNQVEVVFREKTVSGNAERQERQAIPSLLGLAMLAGIVSCFALTIFSDKTVVEKFALAIALLFVLVILIGFGLNALNLLSLYSFIGLLLAASAAIGFYFRKNFRVSFQKVNVFSLHPLYYVVILVAIGTPLLFPVYSFSHYSYWNVFYERHSESLAENFSMPLFDELSYLGRGVSFIPGYFFLNAGLSWATGLGETALYSILLLLGNVLFMLSVFYFGESIGFSKKKSSILFLLLWLENFIRGALVISPRHAFSLALFLVALAYFIKNRKPLLSGVVLAFSSFIQAPMMLAFPVLYIIVGRKPEWKPLVKTLVVSAAIFLLLFLPNALNFGIVSQAEPQNWGYLIDYDFYSLFLDLGPLMVFFLLISLFDILGKESRLDSYSLKLLAAAVLGLLFQVYISYRWNIFNAINIAVLLALILPEKALKERNSSRYMAIILLISASMMVVGINMLSISTYSSTAYDFISESTSTQSRILSDPLFGHDITYICSRAVLSDLAVEYADQKKLSDTYEFLIGKDTEILCNYGISHTVNQADMVNRKAFGNELEETEIEFPELNKVFTNGFIFVHQVQKC</sequence>
<reference evidence="2" key="1">
    <citation type="submission" date="2021-01" db="EMBL/GenBank/DDBJ databases">
        <title>Active Sulfur Cycling in an Early Earth Analoge.</title>
        <authorList>
            <person name="Hahn C.R."/>
            <person name="Youssef N.H."/>
            <person name="Elshahed M."/>
        </authorList>
    </citation>
    <scope>NUCLEOTIDE SEQUENCE</scope>
    <source>
        <strain evidence="2">Zod_Metabat.1151</strain>
    </source>
</reference>
<dbReference type="AlphaFoldDB" id="A0A939C9W0"/>
<feature type="transmembrane region" description="Helical" evidence="1">
    <location>
        <begin position="544"/>
        <end position="564"/>
    </location>
</feature>
<keyword evidence="1" id="KW-1133">Transmembrane helix</keyword>
<feature type="transmembrane region" description="Helical" evidence="1">
    <location>
        <begin position="600"/>
        <end position="615"/>
    </location>
</feature>
<feature type="transmembrane region" description="Helical" evidence="1">
    <location>
        <begin position="219"/>
        <end position="241"/>
    </location>
</feature>
<feature type="transmembrane region" description="Helical" evidence="1">
    <location>
        <begin position="576"/>
        <end position="594"/>
    </location>
</feature>
<keyword evidence="1" id="KW-0812">Transmembrane</keyword>
<feature type="transmembrane region" description="Helical" evidence="1">
    <location>
        <begin position="467"/>
        <end position="494"/>
    </location>
</feature>
<evidence type="ECO:0000256" key="1">
    <source>
        <dbReference type="SAM" id="Phobius"/>
    </source>
</evidence>
<organism evidence="2 3">
    <name type="scientific">Candidatus Iainarchaeum sp</name>
    <dbReference type="NCBI Taxonomy" id="3101447"/>
    <lineage>
        <taxon>Archaea</taxon>
        <taxon>Candidatus Iainarchaeota</taxon>
        <taxon>Candidatus Iainarchaeia</taxon>
        <taxon>Candidatus Iainarchaeales</taxon>
        <taxon>Candidatus Iainarchaeaceae</taxon>
        <taxon>Candidatus Iainarchaeum</taxon>
    </lineage>
</organism>
<name>A0A939C9W0_9ARCH</name>
<feature type="transmembrane region" description="Helical" evidence="1">
    <location>
        <begin position="392"/>
        <end position="413"/>
    </location>
</feature>
<evidence type="ECO:0000313" key="3">
    <source>
        <dbReference type="Proteomes" id="UP000809243"/>
    </source>
</evidence>
<feature type="transmembrane region" description="Helical" evidence="1">
    <location>
        <begin position="313"/>
        <end position="333"/>
    </location>
</feature>
<feature type="transmembrane region" description="Helical" evidence="1">
    <location>
        <begin position="274"/>
        <end position="293"/>
    </location>
</feature>
<accession>A0A939C9W0</accession>
<protein>
    <submittedName>
        <fullName evidence="2">Uncharacterized protein</fullName>
    </submittedName>
</protein>
<gene>
    <name evidence="2" type="ORF">JW744_01310</name>
</gene>
<feature type="transmembrane region" description="Helical" evidence="1">
    <location>
        <begin position="627"/>
        <end position="646"/>
    </location>
</feature>
<keyword evidence="1" id="KW-0472">Membrane</keyword>
<evidence type="ECO:0000313" key="2">
    <source>
        <dbReference type="EMBL" id="MBN2067085.1"/>
    </source>
</evidence>
<feature type="transmembrane region" description="Helical" evidence="1">
    <location>
        <begin position="434"/>
        <end position="461"/>
    </location>
</feature>
<feature type="transmembrane region" description="Helical" evidence="1">
    <location>
        <begin position="506"/>
        <end position="524"/>
    </location>
</feature>
<feature type="transmembrane region" description="Helical" evidence="1">
    <location>
        <begin position="250"/>
        <end position="268"/>
    </location>
</feature>